<evidence type="ECO:0000256" key="2">
    <source>
        <dbReference type="ARBA" id="ARBA00022763"/>
    </source>
</evidence>
<evidence type="ECO:0000256" key="4">
    <source>
        <dbReference type="ARBA" id="ARBA00023204"/>
    </source>
</evidence>
<comment type="similarity">
    <text evidence="1 5">Belongs to the DNA glycosylase MPG family.</text>
</comment>
<keyword evidence="2 5" id="KW-0227">DNA damage</keyword>
<dbReference type="PANTHER" id="PTHR10429">
    <property type="entry name" value="DNA-3-METHYLADENINE GLYCOSYLASE"/>
    <property type="match status" value="1"/>
</dbReference>
<dbReference type="NCBIfam" id="TIGR00567">
    <property type="entry name" value="3mg"/>
    <property type="match status" value="1"/>
</dbReference>
<dbReference type="STRING" id="1122149.FD44_GL001188"/>
<dbReference type="RefSeq" id="WP_010619393.1">
    <property type="nucleotide sequence ID" value="NZ_PUFO01000052.1"/>
</dbReference>
<dbReference type="GO" id="GO:0006284">
    <property type="term" value="P:base-excision repair"/>
    <property type="evidence" value="ECO:0007669"/>
    <property type="project" value="InterPro"/>
</dbReference>
<dbReference type="AlphaFoldDB" id="A0A4R5NNA6"/>
<evidence type="ECO:0000256" key="3">
    <source>
        <dbReference type="ARBA" id="ARBA00022801"/>
    </source>
</evidence>
<protein>
    <recommendedName>
        <fullName evidence="5">Putative 3-methyladenine DNA glycosylase</fullName>
        <ecNumber evidence="5">3.2.2.-</ecNumber>
    </recommendedName>
</protein>
<gene>
    <name evidence="6" type="ORF">C5L31_000680</name>
</gene>
<name>A0A4R5NNA6_9LACO</name>
<dbReference type="InterPro" id="IPR036995">
    <property type="entry name" value="MPG_sf"/>
</dbReference>
<dbReference type="GO" id="GO:0003905">
    <property type="term" value="F:alkylbase DNA N-glycosylase activity"/>
    <property type="evidence" value="ECO:0007669"/>
    <property type="project" value="InterPro"/>
</dbReference>
<organism evidence="6 7">
    <name type="scientific">Secundilactobacillus malefermentans</name>
    <dbReference type="NCBI Taxonomy" id="176292"/>
    <lineage>
        <taxon>Bacteria</taxon>
        <taxon>Bacillati</taxon>
        <taxon>Bacillota</taxon>
        <taxon>Bacilli</taxon>
        <taxon>Lactobacillales</taxon>
        <taxon>Lactobacillaceae</taxon>
        <taxon>Secundilactobacillus</taxon>
    </lineage>
</organism>
<dbReference type="Gene3D" id="3.10.300.10">
    <property type="entry name" value="Methylpurine-DNA glycosylase (MPG)"/>
    <property type="match status" value="1"/>
</dbReference>
<comment type="caution">
    <text evidence="6">The sequence shown here is derived from an EMBL/GenBank/DDBJ whole genome shotgun (WGS) entry which is preliminary data.</text>
</comment>
<dbReference type="CDD" id="cd00540">
    <property type="entry name" value="AAG"/>
    <property type="match status" value="1"/>
</dbReference>
<dbReference type="Proteomes" id="UP000294854">
    <property type="component" value="Unassembled WGS sequence"/>
</dbReference>
<dbReference type="OrthoDB" id="9794313at2"/>
<dbReference type="PANTHER" id="PTHR10429:SF0">
    <property type="entry name" value="DNA-3-METHYLADENINE GLYCOSYLASE"/>
    <property type="match status" value="1"/>
</dbReference>
<dbReference type="HAMAP" id="MF_00527">
    <property type="entry name" value="3MGH"/>
    <property type="match status" value="1"/>
</dbReference>
<accession>A0A4R5NNA6</accession>
<dbReference type="InterPro" id="IPR003180">
    <property type="entry name" value="MPG"/>
</dbReference>
<dbReference type="EMBL" id="PUFO01000052">
    <property type="protein sequence ID" value="TDG77244.1"/>
    <property type="molecule type" value="Genomic_DNA"/>
</dbReference>
<dbReference type="Pfam" id="PF02245">
    <property type="entry name" value="Pur_DNA_glyco"/>
    <property type="match status" value="1"/>
</dbReference>
<reference evidence="6 7" key="1">
    <citation type="journal article" date="2019" name="Appl. Microbiol. Biotechnol.">
        <title>Uncovering carbohydrate metabolism through a genotype-phenotype association study of 56 lactic acid bacteria genomes.</title>
        <authorList>
            <person name="Buron-Moles G."/>
            <person name="Chailyan A."/>
            <person name="Dolejs I."/>
            <person name="Forster J."/>
            <person name="Miks M.H."/>
        </authorList>
    </citation>
    <scope>NUCLEOTIDE SEQUENCE [LARGE SCALE GENOMIC DNA]</scope>
    <source>
        <strain evidence="6 7">ATCC 49373</strain>
    </source>
</reference>
<keyword evidence="7" id="KW-1185">Reference proteome</keyword>
<sequence>MSELTAFFSGEPTELIASELLGKTLRYQTNQGVMSGYITEAEAYLGQNDSAAHAFQGKRTPSNEALYRDPGTIYIYSIHGRYMFDIATQEAGVPQGILVRGLEPVEGIEIMRQNRPREGYELTNGPGKLMQALGIQDKALNLISLDEAPLTIQLTGKIPAKVGESSRIGVSQNGNGTLLPLRYFVAGNPYVSGMRKREMDLENRGWK</sequence>
<keyword evidence="3 5" id="KW-0378">Hydrolase</keyword>
<evidence type="ECO:0000256" key="1">
    <source>
        <dbReference type="ARBA" id="ARBA00009232"/>
    </source>
</evidence>
<dbReference type="EC" id="3.2.2.-" evidence="5"/>
<evidence type="ECO:0000313" key="7">
    <source>
        <dbReference type="Proteomes" id="UP000294854"/>
    </source>
</evidence>
<dbReference type="SUPFAM" id="SSF50486">
    <property type="entry name" value="FMT C-terminal domain-like"/>
    <property type="match status" value="1"/>
</dbReference>
<dbReference type="FunFam" id="3.10.300.10:FF:000001">
    <property type="entry name" value="Putative 3-methyladenine DNA glycosylase"/>
    <property type="match status" value="1"/>
</dbReference>
<evidence type="ECO:0000313" key="6">
    <source>
        <dbReference type="EMBL" id="TDG77244.1"/>
    </source>
</evidence>
<dbReference type="InterPro" id="IPR011034">
    <property type="entry name" value="Formyl_transferase-like_C_sf"/>
</dbReference>
<evidence type="ECO:0000256" key="5">
    <source>
        <dbReference type="HAMAP-Rule" id="MF_00527"/>
    </source>
</evidence>
<dbReference type="GO" id="GO:0003677">
    <property type="term" value="F:DNA binding"/>
    <property type="evidence" value="ECO:0007669"/>
    <property type="project" value="InterPro"/>
</dbReference>
<proteinExistence type="inferred from homology"/>
<keyword evidence="4 5" id="KW-0234">DNA repair</keyword>